<evidence type="ECO:0000313" key="1">
    <source>
        <dbReference type="EMBL" id="OCT14542.1"/>
    </source>
</evidence>
<evidence type="ECO:0008006" key="3">
    <source>
        <dbReference type="Google" id="ProtNLM"/>
    </source>
</evidence>
<keyword evidence="2" id="KW-1185">Reference proteome</keyword>
<dbReference type="Proteomes" id="UP000093309">
    <property type="component" value="Unassembled WGS sequence"/>
</dbReference>
<accession>A0A1C1A1Y4</accession>
<organism evidence="1 2">
    <name type="scientific">Paenibacillus pectinilyticus</name>
    <dbReference type="NCBI Taxonomy" id="512399"/>
    <lineage>
        <taxon>Bacteria</taxon>
        <taxon>Bacillati</taxon>
        <taxon>Bacillota</taxon>
        <taxon>Bacilli</taxon>
        <taxon>Bacillales</taxon>
        <taxon>Paenibacillaceae</taxon>
        <taxon>Paenibacillus</taxon>
    </lineage>
</organism>
<gene>
    <name evidence="1" type="ORF">A8709_27155</name>
</gene>
<dbReference type="Pfam" id="PF09855">
    <property type="entry name" value="Zn_ribbon_13"/>
    <property type="match status" value="1"/>
</dbReference>
<dbReference type="InterPro" id="IPR018652">
    <property type="entry name" value="DUF2082_NA-bd_Znr"/>
</dbReference>
<sequence length="75" mass="8297">MANQFTCTKCKHKACRVKEVAMTGTGLSKILDIQHHHFLFVSCLHCGYVEIFDPDVLTSKKAGQLGTIIDILFGS</sequence>
<name>A0A1C1A1Y4_9BACL</name>
<reference evidence="2" key="1">
    <citation type="submission" date="2016-05" db="EMBL/GenBank/DDBJ databases">
        <title>Paenibacillus oryzae. sp. nov., isolated from the rice root.</title>
        <authorList>
            <person name="Zhang J."/>
            <person name="Zhang X."/>
        </authorList>
    </citation>
    <scope>NUCLEOTIDE SEQUENCE [LARGE SCALE GENOMIC DNA]</scope>
    <source>
        <strain evidence="2">KCTC13222</strain>
    </source>
</reference>
<comment type="caution">
    <text evidence="1">The sequence shown here is derived from an EMBL/GenBank/DDBJ whole genome shotgun (WGS) entry which is preliminary data.</text>
</comment>
<dbReference type="AlphaFoldDB" id="A0A1C1A1Y4"/>
<evidence type="ECO:0000313" key="2">
    <source>
        <dbReference type="Proteomes" id="UP000093309"/>
    </source>
</evidence>
<dbReference type="OrthoDB" id="6293663at2"/>
<protein>
    <recommendedName>
        <fullName evidence="3">Nucleic acid-binding protein</fullName>
    </recommendedName>
</protein>
<proteinExistence type="predicted"/>
<dbReference type="STRING" id="512399.A8709_27155"/>
<dbReference type="EMBL" id="LYPC01000020">
    <property type="protein sequence ID" value="OCT14542.1"/>
    <property type="molecule type" value="Genomic_DNA"/>
</dbReference>